<accession>A0A024VM16</accession>
<evidence type="ECO:0000256" key="9">
    <source>
        <dbReference type="ARBA" id="ARBA00031691"/>
    </source>
</evidence>
<comment type="pathway">
    <text evidence="2">Porphyrin-containing compound metabolism; protoporphyrin-IX biosynthesis; 5-aminolevulinate from glycine: step 1/1.</text>
</comment>
<evidence type="ECO:0000259" key="14">
    <source>
        <dbReference type="Pfam" id="PF00155"/>
    </source>
</evidence>
<evidence type="ECO:0000256" key="6">
    <source>
        <dbReference type="ARBA" id="ARBA00022898"/>
    </source>
</evidence>
<feature type="region of interest" description="Disordered" evidence="13">
    <location>
        <begin position="68"/>
        <end position="164"/>
    </location>
</feature>
<dbReference type="InterPro" id="IPR001917">
    <property type="entry name" value="Aminotrans_II_pyridoxalP_BS"/>
</dbReference>
<dbReference type="InterPro" id="IPR050087">
    <property type="entry name" value="AON_synthase_class-II"/>
</dbReference>
<dbReference type="Gene3D" id="3.40.640.10">
    <property type="entry name" value="Type I PLP-dependent aspartate aminotransferase-like (Major domain)"/>
    <property type="match status" value="1"/>
</dbReference>
<organism evidence="15 16">
    <name type="scientific">Plasmodium falciparum FCH/4</name>
    <dbReference type="NCBI Taxonomy" id="1036724"/>
    <lineage>
        <taxon>Eukaryota</taxon>
        <taxon>Sar</taxon>
        <taxon>Alveolata</taxon>
        <taxon>Apicomplexa</taxon>
        <taxon>Aconoidasida</taxon>
        <taxon>Haemosporida</taxon>
        <taxon>Plasmodiidae</taxon>
        <taxon>Plasmodium</taxon>
        <taxon>Plasmodium (Laverania)</taxon>
    </lineage>
</organism>
<keyword evidence="6" id="KW-0663">Pyridoxal phosphate</keyword>
<evidence type="ECO:0000256" key="1">
    <source>
        <dbReference type="ARBA" id="ARBA00001933"/>
    </source>
</evidence>
<evidence type="ECO:0000256" key="8">
    <source>
        <dbReference type="ARBA" id="ARBA00023315"/>
    </source>
</evidence>
<evidence type="ECO:0000256" key="11">
    <source>
        <dbReference type="ARBA" id="ARBA00032773"/>
    </source>
</evidence>
<gene>
    <name evidence="15" type="ORF">PFFCH_02756</name>
</gene>
<evidence type="ECO:0000256" key="13">
    <source>
        <dbReference type="SAM" id="MobiDB-lite"/>
    </source>
</evidence>
<dbReference type="SUPFAM" id="SSF49348">
    <property type="entry name" value="Clathrin adaptor appendage domain"/>
    <property type="match status" value="1"/>
</dbReference>
<evidence type="ECO:0000256" key="2">
    <source>
        <dbReference type="ARBA" id="ARBA00005029"/>
    </source>
</evidence>
<name>A0A024VM16_PLAFA</name>
<dbReference type="InterPro" id="IPR010961">
    <property type="entry name" value="4pyrrol_synth_NH2levulA_synth"/>
</dbReference>
<dbReference type="NCBIfam" id="TIGR01821">
    <property type="entry name" value="5aminolev_synth"/>
    <property type="match status" value="1"/>
</dbReference>
<dbReference type="GO" id="GO:0005739">
    <property type="term" value="C:mitochondrion"/>
    <property type="evidence" value="ECO:0007669"/>
    <property type="project" value="TreeGrafter"/>
</dbReference>
<reference evidence="15 16" key="1">
    <citation type="submission" date="2013-02" db="EMBL/GenBank/DDBJ databases">
        <title>The Genome Annotation of Plasmodium falciparum FCH/4.</title>
        <authorList>
            <consortium name="The Broad Institute Genome Sequencing Platform"/>
            <consortium name="The Broad Institute Genome Sequencing Center for Infectious Disease"/>
            <person name="Neafsey D."/>
            <person name="Hoffman S."/>
            <person name="Volkman S."/>
            <person name="Rosenthal P."/>
            <person name="Walker B."/>
            <person name="Young S.K."/>
            <person name="Zeng Q."/>
            <person name="Gargeya S."/>
            <person name="Fitzgerald M."/>
            <person name="Haas B."/>
            <person name="Abouelleil A."/>
            <person name="Allen A.W."/>
            <person name="Alvarado L."/>
            <person name="Arachchi H.M."/>
            <person name="Berlin A.M."/>
            <person name="Chapman S.B."/>
            <person name="Gainer-Dewar J."/>
            <person name="Goldberg J."/>
            <person name="Griggs A."/>
            <person name="Gujja S."/>
            <person name="Hansen M."/>
            <person name="Howarth C."/>
            <person name="Imamovic A."/>
            <person name="Ireland A."/>
            <person name="Larimer J."/>
            <person name="McCowan C."/>
            <person name="Murphy C."/>
            <person name="Pearson M."/>
            <person name="Poon T.W."/>
            <person name="Priest M."/>
            <person name="Roberts A."/>
            <person name="Saif S."/>
            <person name="Shea T."/>
            <person name="Sisk P."/>
            <person name="Sykes S."/>
            <person name="Wortman J."/>
            <person name="Nusbaum C."/>
            <person name="Birren B."/>
        </authorList>
    </citation>
    <scope>NUCLEOTIDE SEQUENCE [LARGE SCALE GENOMIC DNA]</scope>
    <source>
        <strain evidence="15 16">FCH/4</strain>
    </source>
</reference>
<dbReference type="Gene3D" id="2.60.40.1230">
    <property type="match status" value="1"/>
</dbReference>
<comment type="catalytic activity">
    <reaction evidence="12">
        <text>succinyl-CoA + glycine + H(+) = 5-aminolevulinate + CO2 + CoA</text>
        <dbReference type="Rhea" id="RHEA:12921"/>
        <dbReference type="ChEBI" id="CHEBI:15378"/>
        <dbReference type="ChEBI" id="CHEBI:16526"/>
        <dbReference type="ChEBI" id="CHEBI:57287"/>
        <dbReference type="ChEBI" id="CHEBI:57292"/>
        <dbReference type="ChEBI" id="CHEBI:57305"/>
        <dbReference type="ChEBI" id="CHEBI:356416"/>
        <dbReference type="EC" id="2.3.1.37"/>
    </reaction>
</comment>
<evidence type="ECO:0000256" key="7">
    <source>
        <dbReference type="ARBA" id="ARBA00023133"/>
    </source>
</evidence>
<dbReference type="Proteomes" id="UP000030656">
    <property type="component" value="Unassembled WGS sequence"/>
</dbReference>
<dbReference type="InterPro" id="IPR015422">
    <property type="entry name" value="PyrdxlP-dep_Trfase_small"/>
</dbReference>
<comment type="similarity">
    <text evidence="3">Belongs to the class-II pyridoxal-phosphate-dependent aminotransferase family.</text>
</comment>
<dbReference type="FunFam" id="3.40.640.10:FF:000006">
    <property type="entry name" value="5-aminolevulinate synthase, mitochondrial"/>
    <property type="match status" value="1"/>
</dbReference>
<dbReference type="AlphaFoldDB" id="A0A024VM16"/>
<dbReference type="EC" id="2.3.1.37" evidence="4"/>
<evidence type="ECO:0000313" key="16">
    <source>
        <dbReference type="Proteomes" id="UP000030656"/>
    </source>
</evidence>
<dbReference type="Pfam" id="PF00155">
    <property type="entry name" value="Aminotran_1_2"/>
    <property type="match status" value="1"/>
</dbReference>
<keyword evidence="7" id="KW-0350">Heme biosynthesis</keyword>
<dbReference type="Gene3D" id="3.90.1150.10">
    <property type="entry name" value="Aspartate Aminotransferase, domain 1"/>
    <property type="match status" value="1"/>
</dbReference>
<dbReference type="UniPathway" id="UPA00251">
    <property type="reaction ID" value="UER00375"/>
</dbReference>
<feature type="domain" description="Aminotransferase class I/classII large" evidence="14">
    <location>
        <begin position="700"/>
        <end position="1022"/>
    </location>
</feature>
<dbReference type="InterPro" id="IPR015421">
    <property type="entry name" value="PyrdxlP-dep_Trfase_major"/>
</dbReference>
<feature type="compositionally biased region" description="Basic and acidic residues" evidence="13">
    <location>
        <begin position="90"/>
        <end position="107"/>
    </location>
</feature>
<sequence length="1023" mass="119195">MNVNSNVSSTCTENNNVDVFFPKCHNNNEISLKNNNNSNNSENKSLSKNLSSTFTTFAMSLNKKIFNDKSDQNEKHDNEKDNLDVLKINEQGKADDIDKTKKEKTEENEIENIDNEKKKDEQIENIKKQSSNKTVAFKMDKDDPNKNQPNDKTKNKDNGNKEGESFNKIQNEIINEFNSFLNEENDVMYFDKINGHKYLEFKNNVSDGNSALWENLIKKSNFYQIKEDFENYNKIMKQQEENEHDKGNEEKTLGDLLGMNKYESIKNKNIKDLKSTTLNTDDFCHIIKNFNINNMNGHVNLENYPLNINNKDNHFVADNLVQPTNTLNVFPDTNIKLDNKQEENGALNPLNKYFTMHDNIYYIQKAILKNNSVLYKDDNIEISLDQYYYDLNGLVKIFLKNKKIVNCYDVDIQISNKMLFPLKMKFLNFEKTLSMNSTNCYMRKKRTLKVSINEIKKYCPFVKNIQFLYNTNEKKNNLVLSVMSDLCPVGKAINEKHFIIIDNKSKINIIKILKQANMQSKVLVQCIKNKNIEKENMSNDDLLKSGKRNNNVLFYDILEKNKNDHSFQINDNTIQKNNIIYKYINSLDEYKLFKNNCNNNLKDLLNKLYTDKRYRIFTILNKYRINYPNVYIENNKLMLPSFYEFYQKYGYKPCIGNIRYQLSASFEDNNKNICSFSHKNKENYLFNFWNLHIDNVSNEKTVVWCSNDYLCLSNNEKIIEVGIETLKKIGNSSGGTRNISGSLLNHTHLEYIIAKWYNKESSLLFTSGYIANVGALETLGKLLNLIYISDEMNHASIINGIRESRCEKFIFKHNDMNDLERILYNLRINKQYENRKIMIVFESIYSMSGHISNIEYIVQLAKKYNALTYVDEVHAVGLYGNKGSGYLEELHLCNHIDIINGTLSKAIGSLGGFICANKYYIDVIRSYSSHFIFTTSLTPVNINTSAEAIHIIQNDMSLRKKLTQVVNKTKQKLQERGIQVLHNNSHIVVLMINSAEKCKQICDDLLKEYNIYIQPINYPTVPM</sequence>
<feature type="compositionally biased region" description="Basic and acidic residues" evidence="13">
    <location>
        <begin position="68"/>
        <end position="84"/>
    </location>
</feature>
<dbReference type="CDD" id="cd06454">
    <property type="entry name" value="KBL_like"/>
    <property type="match status" value="1"/>
</dbReference>
<dbReference type="PROSITE" id="PS00599">
    <property type="entry name" value="AA_TRANSFER_CLASS_2"/>
    <property type="match status" value="1"/>
</dbReference>
<dbReference type="GO" id="GO:0030170">
    <property type="term" value="F:pyridoxal phosphate binding"/>
    <property type="evidence" value="ECO:0007669"/>
    <property type="project" value="InterPro"/>
</dbReference>
<keyword evidence="8" id="KW-0012">Acyltransferase</keyword>
<reference evidence="15 16" key="2">
    <citation type="submission" date="2013-02" db="EMBL/GenBank/DDBJ databases">
        <title>The Genome Sequence of Plasmodium falciparum FCH/4.</title>
        <authorList>
            <consortium name="The Broad Institute Genome Sequencing Platform"/>
            <consortium name="The Broad Institute Genome Sequencing Center for Infectious Disease"/>
            <person name="Neafsey D."/>
            <person name="Cheeseman I."/>
            <person name="Volkman S."/>
            <person name="Adams J."/>
            <person name="Walker B."/>
            <person name="Young S.K."/>
            <person name="Zeng Q."/>
            <person name="Gargeya S."/>
            <person name="Fitzgerald M."/>
            <person name="Haas B."/>
            <person name="Abouelleil A."/>
            <person name="Alvarado L."/>
            <person name="Arachchi H.M."/>
            <person name="Berlin A.M."/>
            <person name="Chapman S.B."/>
            <person name="Dewar J."/>
            <person name="Goldberg J."/>
            <person name="Griggs A."/>
            <person name="Gujja S."/>
            <person name="Hansen M."/>
            <person name="Howarth C."/>
            <person name="Imamovic A."/>
            <person name="Larimer J."/>
            <person name="McCowan C."/>
            <person name="Murphy C."/>
            <person name="Neiman D."/>
            <person name="Pearson M."/>
            <person name="Priest M."/>
            <person name="Roberts A."/>
            <person name="Saif S."/>
            <person name="Shea T."/>
            <person name="Sisk P."/>
            <person name="Sykes S."/>
            <person name="Wortman J."/>
            <person name="Nusbaum C."/>
            <person name="Birren B."/>
        </authorList>
    </citation>
    <scope>NUCLEOTIDE SEQUENCE [LARGE SCALE GENOMIC DNA]</scope>
    <source>
        <strain evidence="15 16">FCH/4</strain>
    </source>
</reference>
<evidence type="ECO:0000256" key="12">
    <source>
        <dbReference type="ARBA" id="ARBA00047654"/>
    </source>
</evidence>
<proteinExistence type="inferred from homology"/>
<dbReference type="PANTHER" id="PTHR13693">
    <property type="entry name" value="CLASS II AMINOTRANSFERASE/8-AMINO-7-OXONONANOATE SYNTHASE"/>
    <property type="match status" value="1"/>
</dbReference>
<dbReference type="InterPro" id="IPR015424">
    <property type="entry name" value="PyrdxlP-dep_Trfase"/>
</dbReference>
<comment type="cofactor">
    <cofactor evidence="1">
        <name>pyridoxal 5'-phosphate</name>
        <dbReference type="ChEBI" id="CHEBI:597326"/>
    </cofactor>
</comment>
<dbReference type="GO" id="GO:0003870">
    <property type="term" value="F:5-aminolevulinate synthase activity"/>
    <property type="evidence" value="ECO:0007669"/>
    <property type="project" value="UniProtKB-EC"/>
</dbReference>
<evidence type="ECO:0000256" key="10">
    <source>
        <dbReference type="ARBA" id="ARBA00031945"/>
    </source>
</evidence>
<evidence type="ECO:0000256" key="4">
    <source>
        <dbReference type="ARBA" id="ARBA00013257"/>
    </source>
</evidence>
<dbReference type="InterPro" id="IPR004839">
    <property type="entry name" value="Aminotransferase_I/II_large"/>
</dbReference>
<dbReference type="GO" id="GO:0006782">
    <property type="term" value="P:protoporphyrinogen IX biosynthetic process"/>
    <property type="evidence" value="ECO:0007669"/>
    <property type="project" value="UniProtKB-UniPathway"/>
</dbReference>
<feature type="compositionally biased region" description="Basic and acidic residues" evidence="13">
    <location>
        <begin position="138"/>
        <end position="164"/>
    </location>
</feature>
<dbReference type="OrthoDB" id="10263824at2759"/>
<dbReference type="SUPFAM" id="SSF53383">
    <property type="entry name" value="PLP-dependent transferases"/>
    <property type="match status" value="1"/>
</dbReference>
<protein>
    <recommendedName>
        <fullName evidence="4">5-aminolevulinate synthase</fullName>
        <ecNumber evidence="4">2.3.1.37</ecNumber>
    </recommendedName>
    <alternativeName>
        <fullName evidence="9">5-aminolevulinic acid synthase</fullName>
    </alternativeName>
    <alternativeName>
        <fullName evidence="10">Delta-ALA synthase</fullName>
    </alternativeName>
    <alternativeName>
        <fullName evidence="11">Delta-aminolevulinate synthase</fullName>
    </alternativeName>
</protein>
<dbReference type="InterPro" id="IPR013041">
    <property type="entry name" value="Clathrin_app_Ig-like_sf"/>
</dbReference>
<evidence type="ECO:0000256" key="5">
    <source>
        <dbReference type="ARBA" id="ARBA00022679"/>
    </source>
</evidence>
<dbReference type="PANTHER" id="PTHR13693:SF102">
    <property type="entry name" value="2-AMINO-3-KETOBUTYRATE COENZYME A LIGASE, MITOCHONDRIAL"/>
    <property type="match status" value="1"/>
</dbReference>
<evidence type="ECO:0000256" key="3">
    <source>
        <dbReference type="ARBA" id="ARBA00008392"/>
    </source>
</evidence>
<dbReference type="EMBL" id="KI927949">
    <property type="protein sequence ID" value="ETW29789.1"/>
    <property type="molecule type" value="Genomic_DNA"/>
</dbReference>
<keyword evidence="5" id="KW-0808">Transferase</keyword>
<evidence type="ECO:0000313" key="15">
    <source>
        <dbReference type="EMBL" id="ETW29789.1"/>
    </source>
</evidence>
<feature type="compositionally biased region" description="Basic and acidic residues" evidence="13">
    <location>
        <begin position="114"/>
        <end position="127"/>
    </location>
</feature>